<organism evidence="2">
    <name type="scientific">Tanacetum cinerariifolium</name>
    <name type="common">Dalmatian daisy</name>
    <name type="synonym">Chrysanthemum cinerariifolium</name>
    <dbReference type="NCBI Taxonomy" id="118510"/>
    <lineage>
        <taxon>Eukaryota</taxon>
        <taxon>Viridiplantae</taxon>
        <taxon>Streptophyta</taxon>
        <taxon>Embryophyta</taxon>
        <taxon>Tracheophyta</taxon>
        <taxon>Spermatophyta</taxon>
        <taxon>Magnoliopsida</taxon>
        <taxon>eudicotyledons</taxon>
        <taxon>Gunneridae</taxon>
        <taxon>Pentapetalae</taxon>
        <taxon>asterids</taxon>
        <taxon>campanulids</taxon>
        <taxon>Asterales</taxon>
        <taxon>Asteraceae</taxon>
        <taxon>Asteroideae</taxon>
        <taxon>Anthemideae</taxon>
        <taxon>Anthemidinae</taxon>
        <taxon>Tanacetum</taxon>
    </lineage>
</organism>
<proteinExistence type="inferred from homology"/>
<dbReference type="EMBL" id="BKCJ011349418">
    <property type="protein sequence ID" value="GFD24046.1"/>
    <property type="molecule type" value="Genomic_DNA"/>
</dbReference>
<accession>A0A699URS4</accession>
<evidence type="ECO:0000313" key="2">
    <source>
        <dbReference type="EMBL" id="GFD24046.1"/>
    </source>
</evidence>
<dbReference type="PANTHER" id="PTHR11926:SF1412">
    <property type="entry name" value="UDP-GLYCOSYLTRANSFERASE 83A1-LIKE"/>
    <property type="match status" value="1"/>
</dbReference>
<comment type="caution">
    <text evidence="2">The sequence shown here is derived from an EMBL/GenBank/DDBJ whole genome shotgun (WGS) entry which is preliminary data.</text>
</comment>
<evidence type="ECO:0000256" key="1">
    <source>
        <dbReference type="ARBA" id="ARBA00009995"/>
    </source>
</evidence>
<sequence>MNAWSEKDDDQSDLMQMVGIPDGMEPWEDRNDIGQLTQTVFRVMPSKLEELIKHINKTNDEKIACIIADYCMGWISKVAQKMSVRLATFCSGSAMFMSVFMSVQKLLEDQVIDRDGVPLRDQMIRLSTHMPSLDPKKFF</sequence>
<dbReference type="Gene3D" id="3.40.50.2000">
    <property type="entry name" value="Glycogen Phosphorylase B"/>
    <property type="match status" value="1"/>
</dbReference>
<gene>
    <name evidence="2" type="ORF">Tci_896015</name>
</gene>
<dbReference type="GO" id="GO:0080043">
    <property type="term" value="F:quercetin 3-O-glucosyltransferase activity"/>
    <property type="evidence" value="ECO:0007669"/>
    <property type="project" value="TreeGrafter"/>
</dbReference>
<keyword evidence="2" id="KW-0808">Transferase</keyword>
<dbReference type="SUPFAM" id="SSF53756">
    <property type="entry name" value="UDP-Glycosyltransferase/glycogen phosphorylase"/>
    <property type="match status" value="1"/>
</dbReference>
<name>A0A699URS4_TANCI</name>
<comment type="similarity">
    <text evidence="1">Belongs to the UDP-glycosyltransferase family.</text>
</comment>
<protein>
    <submittedName>
        <fullName evidence="2">UDP-glycosyltransferase 83A1-like</fullName>
    </submittedName>
</protein>
<dbReference type="AlphaFoldDB" id="A0A699URS4"/>
<dbReference type="GO" id="GO:0080044">
    <property type="term" value="F:quercetin 7-O-glucosyltransferase activity"/>
    <property type="evidence" value="ECO:0007669"/>
    <property type="project" value="TreeGrafter"/>
</dbReference>
<dbReference type="PANTHER" id="PTHR11926">
    <property type="entry name" value="GLUCOSYL/GLUCURONOSYL TRANSFERASES"/>
    <property type="match status" value="1"/>
</dbReference>
<reference evidence="2" key="1">
    <citation type="journal article" date="2019" name="Sci. Rep.">
        <title>Draft genome of Tanacetum cinerariifolium, the natural source of mosquito coil.</title>
        <authorList>
            <person name="Yamashiro T."/>
            <person name="Shiraishi A."/>
            <person name="Satake H."/>
            <person name="Nakayama K."/>
        </authorList>
    </citation>
    <scope>NUCLEOTIDE SEQUENCE</scope>
</reference>